<dbReference type="SUPFAM" id="SSF50998">
    <property type="entry name" value="Quinoprotein alcohol dehydrogenase-like"/>
    <property type="match status" value="1"/>
</dbReference>
<keyword evidence="2" id="KW-0812">Transmembrane</keyword>
<reference evidence="4" key="2">
    <citation type="submission" date="2020-09" db="EMBL/GenBank/DDBJ databases">
        <authorList>
            <person name="Yu Y."/>
        </authorList>
    </citation>
    <scope>NUCLEOTIDE SEQUENCE</scope>
    <source>
        <strain evidence="4">KCTC 49039</strain>
    </source>
</reference>
<evidence type="ECO:0000259" key="3">
    <source>
        <dbReference type="Pfam" id="PF13360"/>
    </source>
</evidence>
<feature type="transmembrane region" description="Helical" evidence="2">
    <location>
        <begin position="58"/>
        <end position="76"/>
    </location>
</feature>
<keyword evidence="2" id="KW-0472">Membrane</keyword>
<accession>A0A927G924</accession>
<keyword evidence="5" id="KW-1185">Reference proteome</keyword>
<feature type="domain" description="Pyrrolo-quinoline quinone repeat" evidence="3">
    <location>
        <begin position="403"/>
        <end position="543"/>
    </location>
</feature>
<evidence type="ECO:0000256" key="1">
    <source>
        <dbReference type="SAM" id="MobiDB-lite"/>
    </source>
</evidence>
<dbReference type="SMART" id="SM00564">
    <property type="entry name" value="PQQ"/>
    <property type="match status" value="3"/>
</dbReference>
<feature type="region of interest" description="Disordered" evidence="1">
    <location>
        <begin position="20"/>
        <end position="53"/>
    </location>
</feature>
<dbReference type="InterPro" id="IPR011047">
    <property type="entry name" value="Quinoprotein_ADH-like_sf"/>
</dbReference>
<dbReference type="Gene3D" id="2.130.10.10">
    <property type="entry name" value="YVTN repeat-like/Quinoprotein amine dehydrogenase"/>
    <property type="match status" value="1"/>
</dbReference>
<evidence type="ECO:0000313" key="4">
    <source>
        <dbReference type="EMBL" id="MBD8078570.1"/>
    </source>
</evidence>
<evidence type="ECO:0000256" key="2">
    <source>
        <dbReference type="SAM" id="Phobius"/>
    </source>
</evidence>
<dbReference type="InterPro" id="IPR018391">
    <property type="entry name" value="PQQ_b-propeller_rpt"/>
</dbReference>
<proteinExistence type="predicted"/>
<dbReference type="InterPro" id="IPR015943">
    <property type="entry name" value="WD40/YVTN_repeat-like_dom_sf"/>
</dbReference>
<keyword evidence="2" id="KW-1133">Transmembrane helix</keyword>
<dbReference type="Pfam" id="PF13360">
    <property type="entry name" value="PQQ_2"/>
    <property type="match status" value="1"/>
</dbReference>
<sequence>MPLRRRAADPDRHTFELVEDLDVGTAPAGEGSVGATPGTTDPPAGRLDPATRRRRRRVVVAGAAAAALVLAGMVAVDVVSSRADRARLADAAGGVFSTAHEPRVAWERDIDLSTDSFSFGTGALVLSEGDVVVGYDLESGTESWRRTFGGPTTCGSGVLRYSSAPADPEGRLVCLPGAPVVGASGDGGTEGSSAGAVTILAADGSPIHERAFDEAAGPGATGGDVGGLADVRWLRAVPGPRGSLLWTGRVGPEPELQGTEVLLEAEASGVGAQGEPGDAVVAVQDVASGDLRWHETVAADRDPEDPYSCVSFDTESWEGGAPETGSLDLDQVTAYGGVGVVVVQGCGVTATFSEDGVRLDAPDDPIDGAALVGGRLVRDPSGGPALGGWTGLHGMSGGPLRSAVLAADGSVDWEAPGILLPPAATDGRSRLWFSTTDDGLVALDESGRQEWVADVVGMPDEVLVATKDTVVVATMAGLAGLDARSGTERWTLERADDEDAPAPHTVTQAFTDGRVALLQVDTGTGGRQVGVGLADGRVVWTSDASEHQLLAVQGHLVRLGEHSLAVMG</sequence>
<dbReference type="AlphaFoldDB" id="A0A927G924"/>
<comment type="caution">
    <text evidence="4">The sequence shown here is derived from an EMBL/GenBank/DDBJ whole genome shotgun (WGS) entry which is preliminary data.</text>
</comment>
<reference evidence="4" key="1">
    <citation type="journal article" date="2018" name="Curr. Microbiol.">
        <title>Cellulosimicrobium arenosum sp. nov., Isolated from Marine Sediment Sand.</title>
        <authorList>
            <person name="Oh M."/>
            <person name="Kim J.H."/>
            <person name="Yoon J.H."/>
            <person name="Schumann P."/>
            <person name="Kim W."/>
        </authorList>
    </citation>
    <scope>NUCLEOTIDE SEQUENCE</scope>
    <source>
        <strain evidence="4">KCTC 49039</strain>
    </source>
</reference>
<dbReference type="Proteomes" id="UP000610846">
    <property type="component" value="Unassembled WGS sequence"/>
</dbReference>
<protein>
    <submittedName>
        <fullName evidence="4">PQQ-binding-like beta-propeller repeat protein</fullName>
    </submittedName>
</protein>
<evidence type="ECO:0000313" key="5">
    <source>
        <dbReference type="Proteomes" id="UP000610846"/>
    </source>
</evidence>
<dbReference type="InterPro" id="IPR002372">
    <property type="entry name" value="PQQ_rpt_dom"/>
</dbReference>
<organism evidence="4 5">
    <name type="scientific">Cellulosimicrobium arenosum</name>
    <dbReference type="NCBI Taxonomy" id="2708133"/>
    <lineage>
        <taxon>Bacteria</taxon>
        <taxon>Bacillati</taxon>
        <taxon>Actinomycetota</taxon>
        <taxon>Actinomycetes</taxon>
        <taxon>Micrococcales</taxon>
        <taxon>Promicromonosporaceae</taxon>
        <taxon>Cellulosimicrobium</taxon>
    </lineage>
</organism>
<dbReference type="EMBL" id="JACYHB010000003">
    <property type="protein sequence ID" value="MBD8078570.1"/>
    <property type="molecule type" value="Genomic_DNA"/>
</dbReference>
<gene>
    <name evidence="4" type="ORF">IF651_05785</name>
</gene>
<dbReference type="RefSeq" id="WP_191828137.1">
    <property type="nucleotide sequence ID" value="NZ_JACYHB010000003.1"/>
</dbReference>
<name>A0A927G924_9MICO</name>